<keyword evidence="1" id="KW-0175">Coiled coil</keyword>
<feature type="coiled-coil region" evidence="1">
    <location>
        <begin position="79"/>
        <end position="124"/>
    </location>
</feature>
<keyword evidence="3" id="KW-1185">Reference proteome</keyword>
<gene>
    <name evidence="2" type="ORF">KTH89_20790</name>
</gene>
<evidence type="ECO:0000256" key="1">
    <source>
        <dbReference type="SAM" id="Coils"/>
    </source>
</evidence>
<dbReference type="Proteomes" id="UP000712157">
    <property type="component" value="Unassembled WGS sequence"/>
</dbReference>
<dbReference type="EMBL" id="JAHQCW010000046">
    <property type="protein sequence ID" value="MBU9738978.1"/>
    <property type="molecule type" value="Genomic_DNA"/>
</dbReference>
<dbReference type="AlphaFoldDB" id="A0A949NHX1"/>
<reference evidence="2" key="1">
    <citation type="submission" date="2021-06" db="EMBL/GenBank/DDBJ databases">
        <title>Description of novel taxa of the family Lachnospiraceae.</title>
        <authorList>
            <person name="Chaplin A.V."/>
            <person name="Sokolova S.R."/>
            <person name="Pikina A.P."/>
            <person name="Korzhanova M."/>
            <person name="Belova V."/>
            <person name="Korostin D."/>
            <person name="Efimov B.A."/>
        </authorList>
    </citation>
    <scope>NUCLEOTIDE SEQUENCE</scope>
    <source>
        <strain evidence="2">ASD5720</strain>
    </source>
</reference>
<accession>A0A949NHX1</accession>
<name>A0A949NHX1_9FIRM</name>
<dbReference type="RefSeq" id="WP_238722955.1">
    <property type="nucleotide sequence ID" value="NZ_JAHQCW010000046.1"/>
</dbReference>
<comment type="caution">
    <text evidence="2">The sequence shown here is derived from an EMBL/GenBank/DDBJ whole genome shotgun (WGS) entry which is preliminary data.</text>
</comment>
<organism evidence="2 3">
    <name type="scientific">Diplocloster agilis</name>
    <dbReference type="NCBI Taxonomy" id="2850323"/>
    <lineage>
        <taxon>Bacteria</taxon>
        <taxon>Bacillati</taxon>
        <taxon>Bacillota</taxon>
        <taxon>Clostridia</taxon>
        <taxon>Lachnospirales</taxon>
        <taxon>Lachnospiraceae</taxon>
        <taxon>Diplocloster</taxon>
    </lineage>
</organism>
<sequence>MDALKELILHDIIGSIKENERVSNITKKDARILLNLTGRLYQHIYEKYRELEEGGYSVMIEEALVLDIDMIEYEHNQRLNAMQREIDEAKIAIEREKEEAERQKAAAEQEKIKAEKEREIVRQENFKLKKALKLLAQQNPGEEVYKLMGITREELDQLINEPPHVV</sequence>
<evidence type="ECO:0000313" key="3">
    <source>
        <dbReference type="Proteomes" id="UP000712157"/>
    </source>
</evidence>
<protein>
    <submittedName>
        <fullName evidence="2">Uncharacterized protein</fullName>
    </submittedName>
</protein>
<proteinExistence type="predicted"/>
<evidence type="ECO:0000313" key="2">
    <source>
        <dbReference type="EMBL" id="MBU9738978.1"/>
    </source>
</evidence>